<dbReference type="InterPro" id="IPR014784">
    <property type="entry name" value="Cu2_ascorb_mOase-like_C"/>
</dbReference>
<feature type="compositionally biased region" description="Low complexity" evidence="2">
    <location>
        <begin position="26"/>
        <end position="73"/>
    </location>
</feature>
<dbReference type="Proteomes" id="UP001164459">
    <property type="component" value="Chromosome"/>
</dbReference>
<protein>
    <submittedName>
        <fullName evidence="5">Peptide-N-glycosidase F-related protein</fullName>
    </submittedName>
</protein>
<evidence type="ECO:0000259" key="4">
    <source>
        <dbReference type="Pfam" id="PF09113"/>
    </source>
</evidence>
<gene>
    <name evidence="5" type="ORF">O0S08_49930</name>
</gene>
<feature type="chain" id="PRO_5047509446" evidence="3">
    <location>
        <begin position="26"/>
        <end position="405"/>
    </location>
</feature>
<name>A0ABY7H4U7_9BACT</name>
<reference evidence="5" key="1">
    <citation type="submission" date="2022-11" db="EMBL/GenBank/DDBJ databases">
        <title>Minimal conservation of predation-associated metabolite biosynthetic gene clusters underscores biosynthetic potential of Myxococcota including descriptions for ten novel species: Archangium lansinium sp. nov., Myxococcus landrumus sp. nov., Nannocystis bai.</title>
        <authorList>
            <person name="Ahearne A."/>
            <person name="Stevens C."/>
            <person name="Dowd S."/>
        </authorList>
    </citation>
    <scope>NUCLEOTIDE SEQUENCE</scope>
    <source>
        <strain evidence="5">Fl3</strain>
    </source>
</reference>
<sequence>MFAAAPKNLSFYTCLLMLAACPSSGGETTASTGDATATAASTTTTNGTTATSEGTDTTAPTTDAPTTSTTTGGMVREPFSLQVLDNAWISGMDGWNTQHQDVAFDLGEGPFSKVTLIVDLDTDCYPWEKWQDSPPPQGQYWPASCDAFDRTMGFISDPAADADSPPGFELLRSITPFGGPAHLEADITDYANAHPGGHMLRSYINSWPDGAGQVSGSAGGWHLSVRVEGEPGPAPREVLAAVSLFSGDVGVDGATTTVPFNLPEGVKKAELVYTVSGHGGATDNIGDCIGPAEEFCKRKHNISFDGALVTSFDAWRTDCSELCTVTTNDLGVGPDKFCAENPCGAIASVNAARANWCPGALVAPLRGPVTSALGAGPDHEFQFAIDGVVEGGTWTVSAALYAYGQ</sequence>
<evidence type="ECO:0000313" key="6">
    <source>
        <dbReference type="Proteomes" id="UP001164459"/>
    </source>
</evidence>
<evidence type="ECO:0000256" key="2">
    <source>
        <dbReference type="SAM" id="MobiDB-lite"/>
    </source>
</evidence>
<dbReference type="EMBL" id="CP114040">
    <property type="protein sequence ID" value="WAS94306.1"/>
    <property type="molecule type" value="Genomic_DNA"/>
</dbReference>
<feature type="signal peptide" evidence="3">
    <location>
        <begin position="1"/>
        <end position="25"/>
    </location>
</feature>
<dbReference type="InterPro" id="IPR008977">
    <property type="entry name" value="PHM/PNGase_F_dom_sf"/>
</dbReference>
<proteinExistence type="predicted"/>
<evidence type="ECO:0000256" key="3">
    <source>
        <dbReference type="SAM" id="SignalP"/>
    </source>
</evidence>
<organism evidence="5 6">
    <name type="scientific">Nannocystis punicea</name>
    <dbReference type="NCBI Taxonomy" id="2995304"/>
    <lineage>
        <taxon>Bacteria</taxon>
        <taxon>Pseudomonadati</taxon>
        <taxon>Myxococcota</taxon>
        <taxon>Polyangia</taxon>
        <taxon>Nannocystales</taxon>
        <taxon>Nannocystaceae</taxon>
        <taxon>Nannocystis</taxon>
    </lineage>
</organism>
<keyword evidence="1" id="KW-1015">Disulfide bond</keyword>
<dbReference type="Pfam" id="PF09113">
    <property type="entry name" value="N-glycanase_C"/>
    <property type="match status" value="1"/>
</dbReference>
<dbReference type="RefSeq" id="WP_269036643.1">
    <property type="nucleotide sequence ID" value="NZ_CP114040.1"/>
</dbReference>
<dbReference type="InterPro" id="IPR015197">
    <property type="entry name" value="PngaseF_C"/>
</dbReference>
<accession>A0ABY7H4U7</accession>
<feature type="region of interest" description="Disordered" evidence="2">
    <location>
        <begin position="26"/>
        <end position="74"/>
    </location>
</feature>
<dbReference type="SUPFAM" id="SSF49742">
    <property type="entry name" value="PHM/PNGase F"/>
    <property type="match status" value="1"/>
</dbReference>
<keyword evidence="3" id="KW-0732">Signal</keyword>
<evidence type="ECO:0000313" key="5">
    <source>
        <dbReference type="EMBL" id="WAS94306.1"/>
    </source>
</evidence>
<evidence type="ECO:0000256" key="1">
    <source>
        <dbReference type="ARBA" id="ARBA00023157"/>
    </source>
</evidence>
<dbReference type="PROSITE" id="PS51257">
    <property type="entry name" value="PROKAR_LIPOPROTEIN"/>
    <property type="match status" value="1"/>
</dbReference>
<feature type="domain" description="Peptide-N-glycosidase F C-terminal" evidence="4">
    <location>
        <begin position="255"/>
        <end position="400"/>
    </location>
</feature>
<dbReference type="Gene3D" id="2.60.120.230">
    <property type="match status" value="2"/>
</dbReference>
<keyword evidence="6" id="KW-1185">Reference proteome</keyword>